<organism evidence="2 3">
    <name type="scientific">Magallana gigas</name>
    <name type="common">Pacific oyster</name>
    <name type="synonym">Crassostrea gigas</name>
    <dbReference type="NCBI Taxonomy" id="29159"/>
    <lineage>
        <taxon>Eukaryota</taxon>
        <taxon>Metazoa</taxon>
        <taxon>Spiralia</taxon>
        <taxon>Lophotrochozoa</taxon>
        <taxon>Mollusca</taxon>
        <taxon>Bivalvia</taxon>
        <taxon>Autobranchia</taxon>
        <taxon>Pteriomorphia</taxon>
        <taxon>Ostreida</taxon>
        <taxon>Ostreoidea</taxon>
        <taxon>Ostreidae</taxon>
        <taxon>Magallana</taxon>
    </lineage>
</organism>
<sequence>MDMEDQQSLLTIDLGDLDFLCGDIITDEDIQLSQVCEELEQEHDISEEKAVRKYKQPCDDILKKVSAVLEPIPGVAKSLEKRKREDDMETDTDLPCRPTKTLRSFGSDITNAKNGQYFQNCNISFNF</sequence>
<dbReference type="EnsemblMetazoa" id="G17131.1">
    <property type="protein sequence ID" value="G17131.1:cds"/>
    <property type="gene ID" value="G17131"/>
</dbReference>
<proteinExistence type="predicted"/>
<keyword evidence="3" id="KW-1185">Reference proteome</keyword>
<evidence type="ECO:0000313" key="2">
    <source>
        <dbReference type="EnsemblMetazoa" id="G17131.1:cds"/>
    </source>
</evidence>
<evidence type="ECO:0000313" key="3">
    <source>
        <dbReference type="Proteomes" id="UP000005408"/>
    </source>
</evidence>
<name>A0A8W8J837_MAGGI</name>
<dbReference type="Proteomes" id="UP000005408">
    <property type="component" value="Unassembled WGS sequence"/>
</dbReference>
<evidence type="ECO:0000256" key="1">
    <source>
        <dbReference type="SAM" id="MobiDB-lite"/>
    </source>
</evidence>
<protein>
    <submittedName>
        <fullName evidence="2">Uncharacterized protein</fullName>
    </submittedName>
</protein>
<dbReference type="AlphaFoldDB" id="A0A8W8J837"/>
<accession>A0A8W8J837</accession>
<feature type="region of interest" description="Disordered" evidence="1">
    <location>
        <begin position="79"/>
        <end position="99"/>
    </location>
</feature>
<reference evidence="2" key="1">
    <citation type="submission" date="2022-08" db="UniProtKB">
        <authorList>
            <consortium name="EnsemblMetazoa"/>
        </authorList>
    </citation>
    <scope>IDENTIFICATION</scope>
    <source>
        <strain evidence="2">05x7-T-G4-1.051#20</strain>
    </source>
</reference>